<evidence type="ECO:0000313" key="3">
    <source>
        <dbReference type="Proteomes" id="UP000293568"/>
    </source>
</evidence>
<evidence type="ECO:0000313" key="2">
    <source>
        <dbReference type="EMBL" id="QAY65559.1"/>
    </source>
</evidence>
<protein>
    <submittedName>
        <fullName evidence="2">Uncharacterized protein</fullName>
    </submittedName>
</protein>
<proteinExistence type="predicted"/>
<evidence type="ECO:0000256" key="1">
    <source>
        <dbReference type="SAM" id="MobiDB-lite"/>
    </source>
</evidence>
<feature type="region of interest" description="Disordered" evidence="1">
    <location>
        <begin position="1"/>
        <end position="22"/>
    </location>
</feature>
<name>A0A4P6EV75_9BACL</name>
<dbReference type="Proteomes" id="UP000293568">
    <property type="component" value="Chromosome"/>
</dbReference>
<gene>
    <name evidence="2" type="ORF">ET464_03345</name>
</gene>
<reference evidence="2 3" key="1">
    <citation type="submission" date="2019-01" db="EMBL/GenBank/DDBJ databases">
        <title>Genome sequencing of strain FW100M-2.</title>
        <authorList>
            <person name="Heo J."/>
            <person name="Kim S.-J."/>
            <person name="Kim J.-S."/>
            <person name="Hong S.-B."/>
            <person name="Kwon S.-W."/>
        </authorList>
    </citation>
    <scope>NUCLEOTIDE SEQUENCE [LARGE SCALE GENOMIC DNA]</scope>
    <source>
        <strain evidence="2 3">FW100M-2</strain>
    </source>
</reference>
<dbReference type="KEGG" id="pprt:ET464_03345"/>
<sequence>MGEEKPDEELMGKRKSSPRLSTASFEADDCIFTELQLIIPAAEKICPYMEKFHPGRRRMPSPIVAIAAEPYASFKKQLCGTIGG</sequence>
<dbReference type="AlphaFoldDB" id="A0A4P6EV75"/>
<accession>A0A4P6EV75</accession>
<organism evidence="2 3">
    <name type="scientific">Paenibacillus protaetiae</name>
    <dbReference type="NCBI Taxonomy" id="2509456"/>
    <lineage>
        <taxon>Bacteria</taxon>
        <taxon>Bacillati</taxon>
        <taxon>Bacillota</taxon>
        <taxon>Bacilli</taxon>
        <taxon>Bacillales</taxon>
        <taxon>Paenibacillaceae</taxon>
        <taxon>Paenibacillus</taxon>
    </lineage>
</organism>
<dbReference type="EMBL" id="CP035492">
    <property type="protein sequence ID" value="QAY65559.1"/>
    <property type="molecule type" value="Genomic_DNA"/>
</dbReference>
<dbReference type="OrthoDB" id="2637265at2"/>
<keyword evidence="3" id="KW-1185">Reference proteome</keyword>